<sequence length="88" mass="9613">MDWDDLVDFMNEPHLASVPFLDPAEGGRTWVGSCGIMVFRSQALQRLLGDNVRAKDFGRDLIPAALKAGMKARDSSAWPPAEGGQEPK</sequence>
<dbReference type="GO" id="GO:0016740">
    <property type="term" value="F:transferase activity"/>
    <property type="evidence" value="ECO:0007669"/>
    <property type="project" value="UniProtKB-KW"/>
</dbReference>
<keyword evidence="1" id="KW-0808">Transferase</keyword>
<dbReference type="AlphaFoldDB" id="A0A699ZYE8"/>
<keyword evidence="2" id="KW-1185">Reference proteome</keyword>
<evidence type="ECO:0000313" key="2">
    <source>
        <dbReference type="Proteomes" id="UP000485058"/>
    </source>
</evidence>
<protein>
    <submittedName>
        <fullName evidence="1">NTP_transferase domain-containing protein</fullName>
    </submittedName>
</protein>
<feature type="non-terminal residue" evidence="1">
    <location>
        <position position="88"/>
    </location>
</feature>
<gene>
    <name evidence="1" type="ORF">HaLaN_20927</name>
</gene>
<accession>A0A699ZYE8</accession>
<dbReference type="Proteomes" id="UP000485058">
    <property type="component" value="Unassembled WGS sequence"/>
</dbReference>
<dbReference type="EMBL" id="BLLF01002248">
    <property type="protein sequence ID" value="GFH23328.1"/>
    <property type="molecule type" value="Genomic_DNA"/>
</dbReference>
<reference evidence="1 2" key="1">
    <citation type="submission" date="2020-02" db="EMBL/GenBank/DDBJ databases">
        <title>Draft genome sequence of Haematococcus lacustris strain NIES-144.</title>
        <authorList>
            <person name="Morimoto D."/>
            <person name="Nakagawa S."/>
            <person name="Yoshida T."/>
            <person name="Sawayama S."/>
        </authorList>
    </citation>
    <scope>NUCLEOTIDE SEQUENCE [LARGE SCALE GENOMIC DNA]</scope>
    <source>
        <strain evidence="1 2">NIES-144</strain>
    </source>
</reference>
<evidence type="ECO:0000313" key="1">
    <source>
        <dbReference type="EMBL" id="GFH23328.1"/>
    </source>
</evidence>
<comment type="caution">
    <text evidence="1">The sequence shown here is derived from an EMBL/GenBank/DDBJ whole genome shotgun (WGS) entry which is preliminary data.</text>
</comment>
<name>A0A699ZYE8_HAELA</name>
<organism evidence="1 2">
    <name type="scientific">Haematococcus lacustris</name>
    <name type="common">Green alga</name>
    <name type="synonym">Haematococcus pluvialis</name>
    <dbReference type="NCBI Taxonomy" id="44745"/>
    <lineage>
        <taxon>Eukaryota</taxon>
        <taxon>Viridiplantae</taxon>
        <taxon>Chlorophyta</taxon>
        <taxon>core chlorophytes</taxon>
        <taxon>Chlorophyceae</taxon>
        <taxon>CS clade</taxon>
        <taxon>Chlamydomonadales</taxon>
        <taxon>Haematococcaceae</taxon>
        <taxon>Haematococcus</taxon>
    </lineage>
</organism>
<feature type="non-terminal residue" evidence="1">
    <location>
        <position position="1"/>
    </location>
</feature>
<proteinExistence type="predicted"/>